<protein>
    <submittedName>
        <fullName evidence="1">Uncharacterized protein</fullName>
    </submittedName>
</protein>
<evidence type="ECO:0000313" key="2">
    <source>
        <dbReference type="Proteomes" id="UP000255061"/>
    </source>
</evidence>
<gene>
    <name evidence="1" type="ORF">NCTC10736_02353</name>
</gene>
<reference evidence="1 2" key="1">
    <citation type="submission" date="2018-06" db="EMBL/GenBank/DDBJ databases">
        <authorList>
            <consortium name="Pathogen Informatics"/>
            <person name="Doyle S."/>
        </authorList>
    </citation>
    <scope>NUCLEOTIDE SEQUENCE [LARGE SCALE GENOMIC DNA]</scope>
    <source>
        <strain evidence="1 2">NCTC10736</strain>
    </source>
</reference>
<dbReference type="EMBL" id="UGYV01000001">
    <property type="protein sequence ID" value="SUI80964.1"/>
    <property type="molecule type" value="Genomic_DNA"/>
</dbReference>
<proteinExistence type="predicted"/>
<dbReference type="RefSeq" id="WP_115406298.1">
    <property type="nucleotide sequence ID" value="NZ_UGYV01000001.1"/>
</dbReference>
<organism evidence="1 2">
    <name type="scientific">Shewanella morhuae</name>
    <dbReference type="NCBI Taxonomy" id="365591"/>
    <lineage>
        <taxon>Bacteria</taxon>
        <taxon>Pseudomonadati</taxon>
        <taxon>Pseudomonadota</taxon>
        <taxon>Gammaproteobacteria</taxon>
        <taxon>Alteromonadales</taxon>
        <taxon>Shewanellaceae</taxon>
        <taxon>Shewanella</taxon>
    </lineage>
</organism>
<dbReference type="Proteomes" id="UP000255061">
    <property type="component" value="Unassembled WGS sequence"/>
</dbReference>
<sequence>MSLIALVFAASLSWTPIADKQALICPLPQLGTCLALLPQQVLVQLPLTQQQFTQALGQRSAMVMPVDDSKIAGLVLVNEQQTPAVQLASIDSVTYQFPLHQQAQLTLWHELGHLENLALQGTVLPTQLSAYQHEWLADIYLIWRVARQQGDFSLAWQQYHRRNLDALTSQKYLSHWSAPMMIQVFHRYNAGQVAKFTDYAGFLIDFYPDAEQLDPRLLGEYSSLLQRTFGASVLQPLPRYLFWRKAALGQYLKPTLTLLMGDVEAQDWLVQNSML</sequence>
<dbReference type="AlphaFoldDB" id="A0A380AJB5"/>
<name>A0A380AJB5_9GAMM</name>
<evidence type="ECO:0000313" key="1">
    <source>
        <dbReference type="EMBL" id="SUI80964.1"/>
    </source>
</evidence>
<accession>A0A380AJB5</accession>